<comment type="pathway">
    <text evidence="2">Purine metabolism; IMP biosynthesis via de novo pathway; 5-amino-1-(5-phospho-D-ribosyl)imidazole-4-carboxylate from 5-amino-1-(5-phospho-D-ribosyl)imidazole (carboxylase route): step 1/1.</text>
</comment>
<dbReference type="AlphaFoldDB" id="A0A9P1ICP7"/>
<dbReference type="InterPro" id="IPR007282">
    <property type="entry name" value="NOT2/3/5_C"/>
</dbReference>
<organism evidence="14 15">
    <name type="scientific">Caenorhabditis angaria</name>
    <dbReference type="NCBI Taxonomy" id="860376"/>
    <lineage>
        <taxon>Eukaryota</taxon>
        <taxon>Metazoa</taxon>
        <taxon>Ecdysozoa</taxon>
        <taxon>Nematoda</taxon>
        <taxon>Chromadorea</taxon>
        <taxon>Rhabditida</taxon>
        <taxon>Rhabditina</taxon>
        <taxon>Rhabditomorpha</taxon>
        <taxon>Rhabditoidea</taxon>
        <taxon>Rhabditidae</taxon>
        <taxon>Peloderinae</taxon>
        <taxon>Caenorhabditis</taxon>
    </lineage>
</organism>
<evidence type="ECO:0000256" key="3">
    <source>
        <dbReference type="ARBA" id="ARBA00010478"/>
    </source>
</evidence>
<comment type="caution">
    <text evidence="14">The sequence shown here is derived from an EMBL/GenBank/DDBJ whole genome shotgun (WGS) entry which is preliminary data.</text>
</comment>
<feature type="compositionally biased region" description="Gly residues" evidence="12">
    <location>
        <begin position="416"/>
        <end position="426"/>
    </location>
</feature>
<dbReference type="Proteomes" id="UP001152747">
    <property type="component" value="Unassembled WGS sequence"/>
</dbReference>
<dbReference type="HAMAP" id="MF_02045">
    <property type="entry name" value="PurE_classII"/>
    <property type="match status" value="1"/>
</dbReference>
<keyword evidence="6" id="KW-0547">Nucleotide-binding</keyword>
<dbReference type="SMART" id="SM01001">
    <property type="entry name" value="AIRC"/>
    <property type="match status" value="1"/>
</dbReference>
<dbReference type="InterPro" id="IPR000031">
    <property type="entry name" value="PurE_dom"/>
</dbReference>
<dbReference type="EMBL" id="CANHGI010000002">
    <property type="protein sequence ID" value="CAI5442651.1"/>
    <property type="molecule type" value="Genomic_DNA"/>
</dbReference>
<name>A0A9P1ICP7_9PELO</name>
<keyword evidence="9" id="KW-0067">ATP-binding</keyword>
<evidence type="ECO:0000256" key="2">
    <source>
        <dbReference type="ARBA" id="ARBA00004747"/>
    </source>
</evidence>
<keyword evidence="11" id="KW-0511">Multifunctional enzyme</keyword>
<evidence type="ECO:0000256" key="6">
    <source>
        <dbReference type="ARBA" id="ARBA00022741"/>
    </source>
</evidence>
<dbReference type="SUPFAM" id="SSF52255">
    <property type="entry name" value="N5-CAIR mutase (phosphoribosylaminoimidazole carboxylase, PurE)"/>
    <property type="match status" value="1"/>
</dbReference>
<keyword evidence="5" id="KW-0436">Ligase</keyword>
<dbReference type="InterPro" id="IPR028923">
    <property type="entry name" value="SAICAR_synt/ADE2_N"/>
</dbReference>
<evidence type="ECO:0000256" key="4">
    <source>
        <dbReference type="ARBA" id="ARBA00011020"/>
    </source>
</evidence>
<evidence type="ECO:0000313" key="14">
    <source>
        <dbReference type="EMBL" id="CAI5442651.1"/>
    </source>
</evidence>
<protein>
    <recommendedName>
        <fullName evidence="13">PurE domain-containing protein</fullName>
    </recommendedName>
</protein>
<feature type="region of interest" description="Disordered" evidence="12">
    <location>
        <begin position="1"/>
        <end position="22"/>
    </location>
</feature>
<dbReference type="Pfam" id="PF04153">
    <property type="entry name" value="NOT2_3_5_C"/>
    <property type="match status" value="1"/>
</dbReference>
<evidence type="ECO:0000256" key="5">
    <source>
        <dbReference type="ARBA" id="ARBA00022598"/>
    </source>
</evidence>
<feature type="compositionally biased region" description="Gly residues" evidence="12">
    <location>
        <begin position="443"/>
        <end position="456"/>
    </location>
</feature>
<comment type="similarity">
    <text evidence="3">In the C-terminal section; belongs to the AIR carboxylase family. Class II subfamily.</text>
</comment>
<dbReference type="Gene3D" id="3.40.50.1970">
    <property type="match status" value="1"/>
</dbReference>
<dbReference type="Pfam" id="PF00731">
    <property type="entry name" value="AIRC"/>
    <property type="match status" value="1"/>
</dbReference>
<evidence type="ECO:0000259" key="13">
    <source>
        <dbReference type="SMART" id="SM01001"/>
    </source>
</evidence>
<feature type="compositionally biased region" description="Low complexity" evidence="12">
    <location>
        <begin position="457"/>
        <end position="483"/>
    </location>
</feature>
<keyword evidence="10" id="KW-0456">Lyase</keyword>
<dbReference type="FunFam" id="2.30.30.1020:FF:000005">
    <property type="entry name" value="Regena, isoform C"/>
    <property type="match status" value="1"/>
</dbReference>
<reference evidence="14" key="1">
    <citation type="submission" date="2022-11" db="EMBL/GenBank/DDBJ databases">
        <authorList>
            <person name="Kikuchi T."/>
        </authorList>
    </citation>
    <scope>NUCLEOTIDE SEQUENCE</scope>
    <source>
        <strain evidence="14">PS1010</strain>
    </source>
</reference>
<dbReference type="PANTHER" id="PTHR43599">
    <property type="entry name" value="MULTIFUNCTIONAL PROTEIN ADE2"/>
    <property type="match status" value="1"/>
</dbReference>
<dbReference type="GO" id="GO:2000036">
    <property type="term" value="P:regulation of stem cell population maintenance"/>
    <property type="evidence" value="ECO:0007669"/>
    <property type="project" value="UniProtKB-ARBA"/>
</dbReference>
<dbReference type="InterPro" id="IPR050089">
    <property type="entry name" value="SAICAR_synthetase"/>
</dbReference>
<evidence type="ECO:0000256" key="11">
    <source>
        <dbReference type="ARBA" id="ARBA00023268"/>
    </source>
</evidence>
<dbReference type="GO" id="GO:0016831">
    <property type="term" value="F:carboxy-lyase activity"/>
    <property type="evidence" value="ECO:0007669"/>
    <property type="project" value="UniProtKB-KW"/>
</dbReference>
<dbReference type="InterPro" id="IPR018236">
    <property type="entry name" value="SAICAR_synthetase_CS"/>
</dbReference>
<evidence type="ECO:0000256" key="8">
    <source>
        <dbReference type="ARBA" id="ARBA00022793"/>
    </source>
</evidence>
<gene>
    <name evidence="14" type="ORF">CAMP_LOCUS5288</name>
</gene>
<dbReference type="OrthoDB" id="9991235at2759"/>
<dbReference type="Pfam" id="PF01259">
    <property type="entry name" value="SAICAR_synt"/>
    <property type="match status" value="1"/>
</dbReference>
<dbReference type="GO" id="GO:0006189">
    <property type="term" value="P:'de novo' IMP biosynthetic process"/>
    <property type="evidence" value="ECO:0007669"/>
    <property type="project" value="InterPro"/>
</dbReference>
<dbReference type="PANTHER" id="PTHR43599:SF3">
    <property type="entry name" value="SI:DKEY-6E2.2"/>
    <property type="match status" value="1"/>
</dbReference>
<dbReference type="GO" id="GO:0004639">
    <property type="term" value="F:phosphoribosylaminoimidazolesuccinocarboxamide synthase activity"/>
    <property type="evidence" value="ECO:0007669"/>
    <property type="project" value="InterPro"/>
</dbReference>
<keyword evidence="7" id="KW-0658">Purine biosynthesis</keyword>
<comment type="similarity">
    <text evidence="4">In the N-terminal section; belongs to the SAICAR synthetase family.</text>
</comment>
<comment type="pathway">
    <text evidence="1">Purine metabolism; IMP biosynthesis via de novo pathway; 5-amino-1-(5-phospho-D-ribosyl)imidazole-4-carboxamide from 5-amino-1-(5-phospho-D-ribosyl)imidazole-4-carboxylate: step 1/2.</text>
</comment>
<dbReference type="GO" id="GO:0005829">
    <property type="term" value="C:cytosol"/>
    <property type="evidence" value="ECO:0007669"/>
    <property type="project" value="TreeGrafter"/>
</dbReference>
<sequence length="872" mass="95355">MNSVGGVATERRLPPQQSISSQSPSIINNSLLFLPNATTIINESEFPTLGAKGTSSLGGGFSPIPTTSGVVLNAAQANSSLLKDSSFRANYATLMRADPSLTNSEFQIQNEDFPALPGVGGGSQAARPMMGNDLLHQMMAEDHHNSENYPGNDCDAAAAFGISRNSDVPTKGIITHPDGEVTNIPPSMLADQFGMAGLVTYLRTVDNPSIVSLALGYDLTTLGLNLNLSERQLYTTFGGPWADTPIRPHELDVKVPEEYLTNVHIREKLPPVKMNKLSEDVLFYLFYNCPSEVYQLAAACELYQREWRYHKVEGVWLTRSQYGGIKEQTGTYEKGHYNVFDQLQWRKIPKELKLEYKELEERPKVPNLTHLGIAISGSTFPTTPAAAAYNMHSAASTSANATTQASLVTTLNNLGLGPGGNGGGSSGSLTPPPTSSAGMNGVILGGNSGGVIGGGLSHHSTQQQQQQQQQIIGGGTSSIASSAMPSPHEQHLIRFPNLKKNNGNNTGEDEIVLIRSKDSLTAFNAVRKKRKEISETEFIARKCEMIPIEWVARRVATGSFLKRNPGVKEGYRFNDLKIETFFKDDANDDPQWTDEQIISNHLQISNLKIGKEEIQLMKKQTKLVFRVLEKAWLLSNCSLIDMKIEFGVTSDGKIILADVIDNDSWRVWPENDKRLQLDKQFYRDLKEVTNDAIAQVIKNYTKVMEITERFSKNEQNVRVLIVMGSESDGVFSRKIAEEAERLGIHTVSKISSAHKTTSDTLEILSDLESDLSQPTVVIAVAGRSNGLGPVISGNSSLPVINCPPPSDNLSLDIWSSLRMPSGIGCSTVLDPKEAALAAAKILATHNHIVFGRVLTTQLQQQTNIYNANRELH</sequence>
<evidence type="ECO:0000256" key="10">
    <source>
        <dbReference type="ARBA" id="ARBA00023239"/>
    </source>
</evidence>
<dbReference type="GO" id="GO:0006355">
    <property type="term" value="P:regulation of DNA-templated transcription"/>
    <property type="evidence" value="ECO:0007669"/>
    <property type="project" value="InterPro"/>
</dbReference>
<dbReference type="GO" id="GO:0005524">
    <property type="term" value="F:ATP binding"/>
    <property type="evidence" value="ECO:0007669"/>
    <property type="project" value="UniProtKB-KW"/>
</dbReference>
<keyword evidence="15" id="KW-1185">Reference proteome</keyword>
<evidence type="ECO:0000313" key="15">
    <source>
        <dbReference type="Proteomes" id="UP001152747"/>
    </source>
</evidence>
<accession>A0A9P1ICP7</accession>
<dbReference type="SUPFAM" id="SSF56104">
    <property type="entry name" value="SAICAR synthase-like"/>
    <property type="match status" value="1"/>
</dbReference>
<keyword evidence="8" id="KW-0210">Decarboxylase</keyword>
<proteinExistence type="inferred from homology"/>
<dbReference type="FunFam" id="3.30.470.20:FF:000020">
    <property type="entry name" value="Probable multifunctional protein ADE2"/>
    <property type="match status" value="1"/>
</dbReference>
<dbReference type="Gene3D" id="2.30.30.1020">
    <property type="entry name" value="CCR4-NOT complex subunit 2/3/5, C-terminal domain"/>
    <property type="match status" value="1"/>
</dbReference>
<evidence type="ECO:0000256" key="1">
    <source>
        <dbReference type="ARBA" id="ARBA00004672"/>
    </source>
</evidence>
<evidence type="ECO:0000256" key="9">
    <source>
        <dbReference type="ARBA" id="ARBA00022840"/>
    </source>
</evidence>
<evidence type="ECO:0000256" key="7">
    <source>
        <dbReference type="ARBA" id="ARBA00022755"/>
    </source>
</evidence>
<dbReference type="CDD" id="cd01416">
    <property type="entry name" value="SAICAR_synt_Ade5"/>
    <property type="match status" value="1"/>
</dbReference>
<feature type="domain" description="PurE" evidence="13">
    <location>
        <begin position="717"/>
        <end position="864"/>
    </location>
</feature>
<dbReference type="InterPro" id="IPR033626">
    <property type="entry name" value="PurE_classII"/>
</dbReference>
<dbReference type="InterPro" id="IPR038635">
    <property type="entry name" value="CCR4-NOT_su2/3/5_C_sf"/>
</dbReference>
<dbReference type="PROSITE" id="PS01058">
    <property type="entry name" value="SAICAR_SYNTHETASE_2"/>
    <property type="match status" value="1"/>
</dbReference>
<dbReference type="PROSITE" id="PS01057">
    <property type="entry name" value="SAICAR_SYNTHETASE_1"/>
    <property type="match status" value="1"/>
</dbReference>
<feature type="region of interest" description="Disordered" evidence="12">
    <location>
        <begin position="416"/>
        <end position="489"/>
    </location>
</feature>
<evidence type="ECO:0000256" key="12">
    <source>
        <dbReference type="SAM" id="MobiDB-lite"/>
    </source>
</evidence>
<dbReference type="Gene3D" id="3.30.470.20">
    <property type="entry name" value="ATP-grasp fold, B domain"/>
    <property type="match status" value="1"/>
</dbReference>